<dbReference type="EMBL" id="NBSK02000009">
    <property type="protein sequence ID" value="KAJ0187112.1"/>
    <property type="molecule type" value="Genomic_DNA"/>
</dbReference>
<keyword evidence="2" id="KW-1185">Reference proteome</keyword>
<accession>A0A9R1WVK5</accession>
<evidence type="ECO:0000313" key="2">
    <source>
        <dbReference type="Proteomes" id="UP000235145"/>
    </source>
</evidence>
<gene>
    <name evidence="1" type="ORF">LSAT_V11C900458860</name>
</gene>
<dbReference type="AlphaFoldDB" id="A0A9R1WVK5"/>
<proteinExistence type="predicted"/>
<protein>
    <submittedName>
        <fullName evidence="1">Uncharacterized protein</fullName>
    </submittedName>
</protein>
<evidence type="ECO:0000313" key="1">
    <source>
        <dbReference type="EMBL" id="KAJ0187112.1"/>
    </source>
</evidence>
<sequence>MVDPLPGLSFQQMKPDYVLNSKLVRFYCSLSLSSQQRWRSCGHFDDNHQPRALDQLRIRNPYVSQAMFRQRNMLKLWMHSLFEVI</sequence>
<name>A0A9R1WVK5_LACSA</name>
<reference evidence="1 2" key="1">
    <citation type="journal article" date="2017" name="Nat. Commun.">
        <title>Genome assembly with in vitro proximity ligation data and whole-genome triplication in lettuce.</title>
        <authorList>
            <person name="Reyes-Chin-Wo S."/>
            <person name="Wang Z."/>
            <person name="Yang X."/>
            <person name="Kozik A."/>
            <person name="Arikit S."/>
            <person name="Song C."/>
            <person name="Xia L."/>
            <person name="Froenicke L."/>
            <person name="Lavelle D.O."/>
            <person name="Truco M.J."/>
            <person name="Xia R."/>
            <person name="Zhu S."/>
            <person name="Xu C."/>
            <person name="Xu H."/>
            <person name="Xu X."/>
            <person name="Cox K."/>
            <person name="Korf I."/>
            <person name="Meyers B.C."/>
            <person name="Michelmore R.W."/>
        </authorList>
    </citation>
    <scope>NUCLEOTIDE SEQUENCE [LARGE SCALE GENOMIC DNA]</scope>
    <source>
        <strain evidence="2">cv. Salinas</strain>
        <tissue evidence="1">Seedlings</tissue>
    </source>
</reference>
<dbReference type="Proteomes" id="UP000235145">
    <property type="component" value="Unassembled WGS sequence"/>
</dbReference>
<comment type="caution">
    <text evidence="1">The sequence shown here is derived from an EMBL/GenBank/DDBJ whole genome shotgun (WGS) entry which is preliminary data.</text>
</comment>
<organism evidence="1 2">
    <name type="scientific">Lactuca sativa</name>
    <name type="common">Garden lettuce</name>
    <dbReference type="NCBI Taxonomy" id="4236"/>
    <lineage>
        <taxon>Eukaryota</taxon>
        <taxon>Viridiplantae</taxon>
        <taxon>Streptophyta</taxon>
        <taxon>Embryophyta</taxon>
        <taxon>Tracheophyta</taxon>
        <taxon>Spermatophyta</taxon>
        <taxon>Magnoliopsida</taxon>
        <taxon>eudicotyledons</taxon>
        <taxon>Gunneridae</taxon>
        <taxon>Pentapetalae</taxon>
        <taxon>asterids</taxon>
        <taxon>campanulids</taxon>
        <taxon>Asterales</taxon>
        <taxon>Asteraceae</taxon>
        <taxon>Cichorioideae</taxon>
        <taxon>Cichorieae</taxon>
        <taxon>Lactucinae</taxon>
        <taxon>Lactuca</taxon>
    </lineage>
</organism>